<accession>M8A404</accession>
<dbReference type="AlphaFoldDB" id="M8A404"/>
<protein>
    <submittedName>
        <fullName evidence="2">Uncharacterized protein</fullName>
    </submittedName>
</protein>
<evidence type="ECO:0000313" key="2">
    <source>
        <dbReference type="EMBL" id="EMS66721.1"/>
    </source>
</evidence>
<evidence type="ECO:0000256" key="1">
    <source>
        <dbReference type="SAM" id="MobiDB-lite"/>
    </source>
</evidence>
<organism evidence="2">
    <name type="scientific">Triticum urartu</name>
    <name type="common">Red wild einkorn</name>
    <name type="synonym">Crithodium urartu</name>
    <dbReference type="NCBI Taxonomy" id="4572"/>
    <lineage>
        <taxon>Eukaryota</taxon>
        <taxon>Viridiplantae</taxon>
        <taxon>Streptophyta</taxon>
        <taxon>Embryophyta</taxon>
        <taxon>Tracheophyta</taxon>
        <taxon>Spermatophyta</taxon>
        <taxon>Magnoliopsida</taxon>
        <taxon>Liliopsida</taxon>
        <taxon>Poales</taxon>
        <taxon>Poaceae</taxon>
        <taxon>BOP clade</taxon>
        <taxon>Pooideae</taxon>
        <taxon>Triticodae</taxon>
        <taxon>Triticeae</taxon>
        <taxon>Triticinae</taxon>
        <taxon>Triticum</taxon>
    </lineage>
</organism>
<feature type="compositionally biased region" description="Basic residues" evidence="1">
    <location>
        <begin position="29"/>
        <end position="42"/>
    </location>
</feature>
<gene>
    <name evidence="2" type="ORF">TRIUR3_32402</name>
</gene>
<proteinExistence type="predicted"/>
<sequence>MENPGAASRVQAAGVAACSDGDGVLLIQRKRERHGVRGRGKRGRNEKEKGRRDESETEDDDPMDTEEASSVLIAALESFSKALVNFEIQFRELLMT</sequence>
<feature type="region of interest" description="Disordered" evidence="1">
    <location>
        <begin position="29"/>
        <end position="66"/>
    </location>
</feature>
<feature type="compositionally biased region" description="Acidic residues" evidence="1">
    <location>
        <begin position="55"/>
        <end position="66"/>
    </location>
</feature>
<feature type="compositionally biased region" description="Basic and acidic residues" evidence="1">
    <location>
        <begin position="43"/>
        <end position="54"/>
    </location>
</feature>
<reference evidence="2" key="1">
    <citation type="journal article" date="2013" name="Nature">
        <title>Draft genome of the wheat A-genome progenitor Triticum urartu.</title>
        <authorList>
            <person name="Ling H.Q."/>
            <person name="Zhao S."/>
            <person name="Liu D."/>
            <person name="Wang J."/>
            <person name="Sun H."/>
            <person name="Zhang C."/>
            <person name="Fan H."/>
            <person name="Li D."/>
            <person name="Dong L."/>
            <person name="Tao Y."/>
            <person name="Gao C."/>
            <person name="Wu H."/>
            <person name="Li Y."/>
            <person name="Cui Y."/>
            <person name="Guo X."/>
            <person name="Zheng S."/>
            <person name="Wang B."/>
            <person name="Yu K."/>
            <person name="Liang Q."/>
            <person name="Yang W."/>
            <person name="Lou X."/>
            <person name="Chen J."/>
            <person name="Feng M."/>
            <person name="Jian J."/>
            <person name="Zhang X."/>
            <person name="Luo G."/>
            <person name="Jiang Y."/>
            <person name="Liu J."/>
            <person name="Wang Z."/>
            <person name="Sha Y."/>
            <person name="Zhang B."/>
            <person name="Wu H."/>
            <person name="Tang D."/>
            <person name="Shen Q."/>
            <person name="Xue P."/>
            <person name="Zou S."/>
            <person name="Wang X."/>
            <person name="Liu X."/>
            <person name="Wang F."/>
            <person name="Yang Y."/>
            <person name="An X."/>
            <person name="Dong Z."/>
            <person name="Zhang K."/>
            <person name="Zhang X."/>
            <person name="Luo M.C."/>
            <person name="Dvorak J."/>
            <person name="Tong Y."/>
            <person name="Wang J."/>
            <person name="Yang H."/>
            <person name="Li Z."/>
            <person name="Wang D."/>
            <person name="Zhang A."/>
            <person name="Wang J."/>
        </authorList>
    </citation>
    <scope>NUCLEOTIDE SEQUENCE</scope>
</reference>
<dbReference type="EMBL" id="KD028220">
    <property type="protein sequence ID" value="EMS66721.1"/>
    <property type="molecule type" value="Genomic_DNA"/>
</dbReference>
<name>M8A404_TRIUA</name>